<evidence type="ECO:0008006" key="5">
    <source>
        <dbReference type="Google" id="ProtNLM"/>
    </source>
</evidence>
<evidence type="ECO:0000313" key="3">
    <source>
        <dbReference type="EMBL" id="OGK01169.1"/>
    </source>
</evidence>
<evidence type="ECO:0000256" key="2">
    <source>
        <dbReference type="SAM" id="Phobius"/>
    </source>
</evidence>
<keyword evidence="2" id="KW-0812">Transmembrane</keyword>
<dbReference type="InterPro" id="IPR006837">
    <property type="entry name" value="Divergent_DAC"/>
</dbReference>
<evidence type="ECO:0000313" key="4">
    <source>
        <dbReference type="Proteomes" id="UP000179243"/>
    </source>
</evidence>
<keyword evidence="2" id="KW-0472">Membrane</keyword>
<organism evidence="3 4">
    <name type="scientific">Candidatus Raymondbacteria bacterium RIFOXYD12_FULL_49_13</name>
    <dbReference type="NCBI Taxonomy" id="1817890"/>
    <lineage>
        <taxon>Bacteria</taxon>
        <taxon>Raymondiibacteriota</taxon>
    </lineage>
</organism>
<evidence type="ECO:0000256" key="1">
    <source>
        <dbReference type="SAM" id="MobiDB-lite"/>
    </source>
</evidence>
<dbReference type="PANTHER" id="PTHR30105:SF2">
    <property type="entry name" value="DIVERGENT POLYSACCHARIDE DEACETYLASE SUPERFAMILY"/>
    <property type="match status" value="1"/>
</dbReference>
<feature type="transmembrane region" description="Helical" evidence="2">
    <location>
        <begin position="6"/>
        <end position="27"/>
    </location>
</feature>
<name>A0A1F7F3D8_UNCRA</name>
<reference evidence="3 4" key="1">
    <citation type="journal article" date="2016" name="Nat. Commun.">
        <title>Thousands of microbial genomes shed light on interconnected biogeochemical processes in an aquifer system.</title>
        <authorList>
            <person name="Anantharaman K."/>
            <person name="Brown C.T."/>
            <person name="Hug L.A."/>
            <person name="Sharon I."/>
            <person name="Castelle C.J."/>
            <person name="Probst A.J."/>
            <person name="Thomas B.C."/>
            <person name="Singh A."/>
            <person name="Wilkins M.J."/>
            <person name="Karaoz U."/>
            <person name="Brodie E.L."/>
            <person name="Williams K.H."/>
            <person name="Hubbard S.S."/>
            <person name="Banfield J.F."/>
        </authorList>
    </citation>
    <scope>NUCLEOTIDE SEQUENCE [LARGE SCALE GENOMIC DNA]</scope>
</reference>
<dbReference type="GO" id="GO:0005975">
    <property type="term" value="P:carbohydrate metabolic process"/>
    <property type="evidence" value="ECO:0007669"/>
    <property type="project" value="InterPro"/>
</dbReference>
<dbReference type="SUPFAM" id="SSF88713">
    <property type="entry name" value="Glycoside hydrolase/deacetylase"/>
    <property type="match status" value="1"/>
</dbReference>
<keyword evidence="2" id="KW-1133">Transmembrane helix</keyword>
<feature type="region of interest" description="Disordered" evidence="1">
    <location>
        <begin position="48"/>
        <end position="79"/>
    </location>
</feature>
<sequence>MEKPGNASLAIKFFLAVCLCIVVIFLYHKRAWFRNIPEKQQTAVVSGKNVPATPGQQAKAASLAQPAKPLAQPAPPPEALTADRSFIEQTTTKLKKTIGGKKAFDLDKQLNALFKAYAASDKKIEKKTRQKTAASSTQQVRLQRGKPLPEYAIMVARLVRDTPYWISDSYESAIDTTITLTIADNTGSIKVIVLTYGKQYVPGFARIAIVLEEFGESMPPELSDLFALVNCPINIGIVPGKPYSNKIYRSAMQGGWEVVCQLPMESVPYADLGTMGIYKTTTIENLEKLLARLSDAFEGAAGYSIHGGGVRIVENEPVILKTVFKHIKTEEKYFLDNSFAAHSRAEEFAYAQDIKCRVPGLWADRNGTFDQQKELVSRFADTVRKTGSGIVLVRNGVHSIELVRFMIAYFHKNDVKIVNVSSLFE</sequence>
<dbReference type="InterPro" id="IPR011330">
    <property type="entry name" value="Glyco_hydro/deAcase_b/a-brl"/>
</dbReference>
<comment type="caution">
    <text evidence="3">The sequence shown here is derived from an EMBL/GenBank/DDBJ whole genome shotgun (WGS) entry which is preliminary data.</text>
</comment>
<dbReference type="AlphaFoldDB" id="A0A1F7F3D8"/>
<dbReference type="PANTHER" id="PTHR30105">
    <property type="entry name" value="UNCHARACTERIZED YIBQ-RELATED"/>
    <property type="match status" value="1"/>
</dbReference>
<feature type="compositionally biased region" description="Low complexity" evidence="1">
    <location>
        <begin position="56"/>
        <end position="71"/>
    </location>
</feature>
<dbReference type="Pfam" id="PF04748">
    <property type="entry name" value="Polysacc_deac_2"/>
    <property type="match status" value="1"/>
</dbReference>
<dbReference type="Gene3D" id="3.20.20.370">
    <property type="entry name" value="Glycoside hydrolase/deacetylase"/>
    <property type="match status" value="1"/>
</dbReference>
<protein>
    <recommendedName>
        <fullName evidence="5">Divergent polysaccharide deacetylase</fullName>
    </recommendedName>
</protein>
<proteinExistence type="predicted"/>
<dbReference type="Proteomes" id="UP000179243">
    <property type="component" value="Unassembled WGS sequence"/>
</dbReference>
<gene>
    <name evidence="3" type="ORF">A2519_01450</name>
</gene>
<dbReference type="EMBL" id="MFYX01000131">
    <property type="protein sequence ID" value="OGK01169.1"/>
    <property type="molecule type" value="Genomic_DNA"/>
</dbReference>
<accession>A0A1F7F3D8</accession>